<keyword evidence="8" id="KW-1185">Reference proteome</keyword>
<dbReference type="InterPro" id="IPR036249">
    <property type="entry name" value="Thioredoxin-like_sf"/>
</dbReference>
<reference evidence="8" key="1">
    <citation type="journal article" date="2019" name="Int. J. Syst. Evol. Microbiol.">
        <title>The Global Catalogue of Microorganisms (GCM) 10K type strain sequencing project: providing services to taxonomists for standard genome sequencing and annotation.</title>
        <authorList>
            <consortium name="The Broad Institute Genomics Platform"/>
            <consortium name="The Broad Institute Genome Sequencing Center for Infectious Disease"/>
            <person name="Wu L."/>
            <person name="Ma J."/>
        </authorList>
    </citation>
    <scope>NUCLEOTIDE SEQUENCE [LARGE SCALE GENOMIC DNA]</scope>
    <source>
        <strain evidence="8">KCTC 52232</strain>
    </source>
</reference>
<dbReference type="PROSITE" id="PS51352">
    <property type="entry name" value="THIOREDOXIN_2"/>
    <property type="match status" value="1"/>
</dbReference>
<evidence type="ECO:0000313" key="7">
    <source>
        <dbReference type="EMBL" id="MFD2866373.1"/>
    </source>
</evidence>
<accession>A0ABW5XTP0</accession>
<keyword evidence="5" id="KW-0732">Signal</keyword>
<evidence type="ECO:0000256" key="5">
    <source>
        <dbReference type="SAM" id="SignalP"/>
    </source>
</evidence>
<dbReference type="RefSeq" id="WP_377129948.1">
    <property type="nucleotide sequence ID" value="NZ_JBHUON010000025.1"/>
</dbReference>
<proteinExistence type="predicted"/>
<evidence type="ECO:0000259" key="6">
    <source>
        <dbReference type="PROSITE" id="PS51352"/>
    </source>
</evidence>
<evidence type="ECO:0000256" key="3">
    <source>
        <dbReference type="ARBA" id="ARBA00023157"/>
    </source>
</evidence>
<evidence type="ECO:0000256" key="1">
    <source>
        <dbReference type="ARBA" id="ARBA00004196"/>
    </source>
</evidence>
<dbReference type="EMBL" id="JBHUON010000025">
    <property type="protein sequence ID" value="MFD2866373.1"/>
    <property type="molecule type" value="Genomic_DNA"/>
</dbReference>
<feature type="chain" id="PRO_5045851918" evidence="5">
    <location>
        <begin position="21"/>
        <end position="499"/>
    </location>
</feature>
<feature type="domain" description="Thioredoxin" evidence="6">
    <location>
        <begin position="358"/>
        <end position="499"/>
    </location>
</feature>
<feature type="signal peptide" evidence="5">
    <location>
        <begin position="1"/>
        <end position="20"/>
    </location>
</feature>
<keyword evidence="3" id="KW-1015">Disulfide bond</keyword>
<protein>
    <submittedName>
        <fullName evidence="7">TlpA family protein disulfide reductase</fullName>
    </submittedName>
</protein>
<comment type="subcellular location">
    <subcellularLocation>
        <location evidence="1">Cell envelope</location>
    </subcellularLocation>
</comment>
<dbReference type="PANTHER" id="PTHR42852">
    <property type="entry name" value="THIOL:DISULFIDE INTERCHANGE PROTEIN DSBE"/>
    <property type="match status" value="1"/>
</dbReference>
<organism evidence="7 8">
    <name type="scientific">Mucilaginibacter antarcticus</name>
    <dbReference type="NCBI Taxonomy" id="1855725"/>
    <lineage>
        <taxon>Bacteria</taxon>
        <taxon>Pseudomonadati</taxon>
        <taxon>Bacteroidota</taxon>
        <taxon>Sphingobacteriia</taxon>
        <taxon>Sphingobacteriales</taxon>
        <taxon>Sphingobacteriaceae</taxon>
        <taxon>Mucilaginibacter</taxon>
    </lineage>
</organism>
<dbReference type="Pfam" id="PF08534">
    <property type="entry name" value="Redoxin"/>
    <property type="match status" value="1"/>
</dbReference>
<dbReference type="SUPFAM" id="SSF52833">
    <property type="entry name" value="Thioredoxin-like"/>
    <property type="match status" value="1"/>
</dbReference>
<keyword evidence="2" id="KW-0201">Cytochrome c-type biogenesis</keyword>
<sequence>MKYAFSIIAMLLAISTSAQKAKVKPGIKAPALKSIVKPGKPVGFAVIKGHITNNTNELLDYNWEAYLGYKQGSLKIDKNGDFIQTIKLDGDMMEVYLVVNDNDYLILLLSAKDTVTLTWDAKDYKKTWAITANKPGLAAGIKKCDTHRTLFNGEIRKMRQAIADRKMPDSVKFGKINALYNKQIQSLLSGDVYTVTMQLAADIYFENCKLLLSNNLLPKYELSLSNPTKETGYVSVLNDVKAYRREYEEYYRNSAKYRDFMFDYVRFSQPFSYWGPIGETTKENSLPFAPAWRDYYSGLAAFHIIELRDWYLTKSIMEDFSYYSFTDASDVYKDFIPKVKTTFYADTLKTYYSNVQRLKPGGPAPQFTLKDENGKTVTLDSFKGKTVYIDFWGVYCGPCIYDITNNVPALHEKYKDKNIMFINICVDVNEKEWKESLKKLNLHGVNLLAEGWTKNPVNKAYGISAIPHYYLIDTEGKIVNNNANGPGEELYRDLDKLIK</sequence>
<name>A0ABW5XTP0_9SPHI</name>
<dbReference type="PANTHER" id="PTHR42852:SF6">
    <property type="entry name" value="THIOL:DISULFIDE INTERCHANGE PROTEIN DSBE"/>
    <property type="match status" value="1"/>
</dbReference>
<keyword evidence="4" id="KW-0676">Redox-active center</keyword>
<comment type="caution">
    <text evidence="7">The sequence shown here is derived from an EMBL/GenBank/DDBJ whole genome shotgun (WGS) entry which is preliminary data.</text>
</comment>
<dbReference type="InterPro" id="IPR013766">
    <property type="entry name" value="Thioredoxin_domain"/>
</dbReference>
<evidence type="ECO:0000256" key="4">
    <source>
        <dbReference type="ARBA" id="ARBA00023284"/>
    </source>
</evidence>
<dbReference type="CDD" id="cd02966">
    <property type="entry name" value="TlpA_like_family"/>
    <property type="match status" value="1"/>
</dbReference>
<dbReference type="InterPro" id="IPR013740">
    <property type="entry name" value="Redoxin"/>
</dbReference>
<dbReference type="Proteomes" id="UP001597601">
    <property type="component" value="Unassembled WGS sequence"/>
</dbReference>
<gene>
    <name evidence="7" type="ORF">ACFSYC_16880</name>
</gene>
<evidence type="ECO:0000256" key="2">
    <source>
        <dbReference type="ARBA" id="ARBA00022748"/>
    </source>
</evidence>
<evidence type="ECO:0000313" key="8">
    <source>
        <dbReference type="Proteomes" id="UP001597601"/>
    </source>
</evidence>
<dbReference type="InterPro" id="IPR050553">
    <property type="entry name" value="Thioredoxin_ResA/DsbE_sf"/>
</dbReference>
<dbReference type="Gene3D" id="3.40.30.10">
    <property type="entry name" value="Glutaredoxin"/>
    <property type="match status" value="1"/>
</dbReference>